<evidence type="ECO:0000313" key="1">
    <source>
        <dbReference type="EMBL" id="KAK9881858.1"/>
    </source>
</evidence>
<accession>A0AAW1UGQ0</accession>
<dbReference type="AlphaFoldDB" id="A0AAW1UGQ0"/>
<protein>
    <submittedName>
        <fullName evidence="1">Uncharacterized protein</fullName>
    </submittedName>
</protein>
<proteinExistence type="predicted"/>
<dbReference type="Proteomes" id="UP001431783">
    <property type="component" value="Unassembled WGS sequence"/>
</dbReference>
<keyword evidence="2" id="KW-1185">Reference proteome</keyword>
<comment type="caution">
    <text evidence="1">The sequence shown here is derived from an EMBL/GenBank/DDBJ whole genome shotgun (WGS) entry which is preliminary data.</text>
</comment>
<evidence type="ECO:0000313" key="2">
    <source>
        <dbReference type="Proteomes" id="UP001431783"/>
    </source>
</evidence>
<sequence>MLCELHIISLSVYTSADNIGNIEQEMPSSKLSHTIEHLLDPPAASPVGRRCGPALFKGSMMAASALGNKSDQSWRRWCSIHKSRRYRINYEPAVMPVAVGPCDRTVCIWPS</sequence>
<dbReference type="EMBL" id="JARQZJ010000071">
    <property type="protein sequence ID" value="KAK9881858.1"/>
    <property type="molecule type" value="Genomic_DNA"/>
</dbReference>
<reference evidence="1 2" key="1">
    <citation type="submission" date="2023-03" db="EMBL/GenBank/DDBJ databases">
        <title>Genome insight into feeding habits of ladybird beetles.</title>
        <authorList>
            <person name="Li H.-S."/>
            <person name="Huang Y.-H."/>
            <person name="Pang H."/>
        </authorList>
    </citation>
    <scope>NUCLEOTIDE SEQUENCE [LARGE SCALE GENOMIC DNA]</scope>
    <source>
        <strain evidence="1">SYSU_2023b</strain>
        <tissue evidence="1">Whole body</tissue>
    </source>
</reference>
<organism evidence="1 2">
    <name type="scientific">Henosepilachna vigintioctopunctata</name>
    <dbReference type="NCBI Taxonomy" id="420089"/>
    <lineage>
        <taxon>Eukaryota</taxon>
        <taxon>Metazoa</taxon>
        <taxon>Ecdysozoa</taxon>
        <taxon>Arthropoda</taxon>
        <taxon>Hexapoda</taxon>
        <taxon>Insecta</taxon>
        <taxon>Pterygota</taxon>
        <taxon>Neoptera</taxon>
        <taxon>Endopterygota</taxon>
        <taxon>Coleoptera</taxon>
        <taxon>Polyphaga</taxon>
        <taxon>Cucujiformia</taxon>
        <taxon>Coccinelloidea</taxon>
        <taxon>Coccinellidae</taxon>
        <taxon>Epilachninae</taxon>
        <taxon>Epilachnini</taxon>
        <taxon>Henosepilachna</taxon>
    </lineage>
</organism>
<gene>
    <name evidence="1" type="ORF">WA026_018056</name>
</gene>
<name>A0AAW1UGQ0_9CUCU</name>